<evidence type="ECO:0000313" key="3">
    <source>
        <dbReference type="Proteomes" id="UP001175001"/>
    </source>
</evidence>
<proteinExistence type="predicted"/>
<comment type="caution">
    <text evidence="2">The sequence shown here is derived from an EMBL/GenBank/DDBJ whole genome shotgun (WGS) entry which is preliminary data.</text>
</comment>
<feature type="region of interest" description="Disordered" evidence="1">
    <location>
        <begin position="637"/>
        <end position="666"/>
    </location>
</feature>
<feature type="region of interest" description="Disordered" evidence="1">
    <location>
        <begin position="847"/>
        <end position="969"/>
    </location>
</feature>
<accession>A0AA40D2T5</accession>
<keyword evidence="3" id="KW-1185">Reference proteome</keyword>
<dbReference type="Proteomes" id="UP001175001">
    <property type="component" value="Unassembled WGS sequence"/>
</dbReference>
<organism evidence="2 3">
    <name type="scientific">Lasiodiplodia hormozganensis</name>
    <dbReference type="NCBI Taxonomy" id="869390"/>
    <lineage>
        <taxon>Eukaryota</taxon>
        <taxon>Fungi</taxon>
        <taxon>Dikarya</taxon>
        <taxon>Ascomycota</taxon>
        <taxon>Pezizomycotina</taxon>
        <taxon>Dothideomycetes</taxon>
        <taxon>Dothideomycetes incertae sedis</taxon>
        <taxon>Botryosphaeriales</taxon>
        <taxon>Botryosphaeriaceae</taxon>
        <taxon>Lasiodiplodia</taxon>
    </lineage>
</organism>
<feature type="compositionally biased region" description="Acidic residues" evidence="1">
    <location>
        <begin position="641"/>
        <end position="664"/>
    </location>
</feature>
<evidence type="ECO:0000256" key="1">
    <source>
        <dbReference type="SAM" id="MobiDB-lite"/>
    </source>
</evidence>
<sequence length="969" mass="110425">MDHYTPAPRFHDFDGLTWREWKEKCQPQWVAFQDSVNDSNRNQIRRLAMSHWHTFKDYEWVEKNLPKLTELDLSDLQDTLTYDDDFAHNIQGKQSSILNDFEAYEQLCNHKTLLGRLEKLWVRHWGCNALHDWKHRHVESGSGSEYEKLDNREIHSRRKTTSGQTSLDVTSVISECKQLRTLAIRGPSLNPALSQLWRPRQACSKDEGSHAHFCTIVKGLEDNTPESLRAVEFYQAEFAPRIVKMLRERTNISRVSISFGDMLRRFAPAREADVESIKFSMAGETSIHAFSIYDEHSCKYETSVGKFEKKQLHESLNVEIFPPQKSSQRLRDRETRDFLRQWAKSPQRRKGQSEPSYILSDKDALLVEYLVTNRHESPVPGLNYFLVQLADAFNHCDKLSCNDQEVINEIPVSPFSFISPSPHLWHESPSSSGIFVDDPTGESIQAFCLLHQRFGWAPLWDMDPLVDARNFPWNVGVVELPDEEAESDESERRRTRINTDLIAPIFGAFCSLRYVGIPVRLLIGNRPRSSHTGLYWGDATAGHPADHDDDYTPWLTLPVEAGNDFSHDDDNYDPWDPSSYVAALSLPQREQELAFIAASARVGATPFTGRASIAACADELVIRYPDWMGQLLIPRNTGAAADDDDGAEGSRGEEEEEEEDEDEEGLRFGRALLKREARGWQAWWRDTALRFTRLRRLRIRMPRYFDEFSSAALAVLLQQTKGDGGGWRGRWRVAFDGDPSMRAKQGGDVMMEFVVREWVKKGGKKVMQFSEREVAGSEQLVVADDLDVPRWFREMREGQRRRTWSEFVEMMRELGVLDSTTTGEEDALIEATPNEEEWDRLASESFVSTPDLRMPETPPRTPTPTSPPTESITPAQTAPPPQEKSEPSPAPVSVQQSGDVVKLESSSKPKRSGKGKATPAKQSSASKKRTRSSKREGDEAGETSPLPPPKKAKSGKKSRWERELELLQS</sequence>
<feature type="compositionally biased region" description="Basic and acidic residues" evidence="1">
    <location>
        <begin position="958"/>
        <end position="969"/>
    </location>
</feature>
<gene>
    <name evidence="2" type="ORF">DIS24_g3188</name>
</gene>
<dbReference type="AlphaFoldDB" id="A0AA40D2T5"/>
<reference evidence="2" key="1">
    <citation type="submission" date="2023-06" db="EMBL/GenBank/DDBJ databases">
        <title>Multi-omics analyses reveal the molecular pathogenesis toolkit of Lasiodiplodia hormozganensis, a cross-kingdom pathogen.</title>
        <authorList>
            <person name="Felix C."/>
            <person name="Meneses R."/>
            <person name="Goncalves M.F.M."/>
            <person name="Tilleman L."/>
            <person name="Duarte A.S."/>
            <person name="Jorrin-Novo J.V."/>
            <person name="Van De Peer Y."/>
            <person name="Deforce D."/>
            <person name="Van Nieuwerburgh F."/>
            <person name="Esteves A.C."/>
            <person name="Alves A."/>
        </authorList>
    </citation>
    <scope>NUCLEOTIDE SEQUENCE</scope>
    <source>
        <strain evidence="2">CBS 339.90</strain>
    </source>
</reference>
<evidence type="ECO:0000313" key="2">
    <source>
        <dbReference type="EMBL" id="KAK0660621.1"/>
    </source>
</evidence>
<feature type="compositionally biased region" description="Pro residues" evidence="1">
    <location>
        <begin position="856"/>
        <end position="867"/>
    </location>
</feature>
<protein>
    <submittedName>
        <fullName evidence="2">Uncharacterized protein</fullName>
    </submittedName>
</protein>
<name>A0AA40D2T5_9PEZI</name>
<dbReference type="EMBL" id="JAUJDW010000010">
    <property type="protein sequence ID" value="KAK0660621.1"/>
    <property type="molecule type" value="Genomic_DNA"/>
</dbReference>